<reference evidence="2 3" key="1">
    <citation type="submission" date="2022-10" db="EMBL/GenBank/DDBJ databases">
        <title>Defluviimonas sp. nov., isolated from ocean surface water.</title>
        <authorList>
            <person name="He W."/>
            <person name="Wang L."/>
            <person name="Zhang D.-F."/>
        </authorList>
    </citation>
    <scope>NUCLEOTIDE SEQUENCE [LARGE SCALE GENOMIC DNA]</scope>
    <source>
        <strain evidence="2 3">WL0075</strain>
    </source>
</reference>
<feature type="domain" description="N-acetyltransferase" evidence="1">
    <location>
        <begin position="30"/>
        <end position="170"/>
    </location>
</feature>
<dbReference type="EMBL" id="JAOWLA010000004">
    <property type="protein sequence ID" value="MCV2864177.1"/>
    <property type="molecule type" value="Genomic_DNA"/>
</dbReference>
<comment type="caution">
    <text evidence="2">The sequence shown here is derived from an EMBL/GenBank/DDBJ whole genome shotgun (WGS) entry which is preliminary data.</text>
</comment>
<dbReference type="Pfam" id="PF13302">
    <property type="entry name" value="Acetyltransf_3"/>
    <property type="match status" value="1"/>
</dbReference>
<dbReference type="PANTHER" id="PTHR43792">
    <property type="entry name" value="GNAT FAMILY, PUTATIVE (AFU_ORTHOLOGUE AFUA_3G00765)-RELATED-RELATED"/>
    <property type="match status" value="1"/>
</dbReference>
<dbReference type="PANTHER" id="PTHR43792:SF1">
    <property type="entry name" value="N-ACETYLTRANSFERASE DOMAIN-CONTAINING PROTEIN"/>
    <property type="match status" value="1"/>
</dbReference>
<dbReference type="InterPro" id="IPR000182">
    <property type="entry name" value="GNAT_dom"/>
</dbReference>
<evidence type="ECO:0000259" key="1">
    <source>
        <dbReference type="PROSITE" id="PS51186"/>
    </source>
</evidence>
<dbReference type="PROSITE" id="PS51186">
    <property type="entry name" value="GNAT"/>
    <property type="match status" value="1"/>
</dbReference>
<dbReference type="Proteomes" id="UP001652503">
    <property type="component" value="Unassembled WGS sequence"/>
</dbReference>
<keyword evidence="3" id="KW-1185">Reference proteome</keyword>
<accession>A0ABT2YZ88</accession>
<dbReference type="Gene3D" id="3.40.630.30">
    <property type="match status" value="1"/>
</dbReference>
<name>A0ABT2YZ88_9RHOB</name>
<evidence type="ECO:0000313" key="2">
    <source>
        <dbReference type="EMBL" id="MCV2864177.1"/>
    </source>
</evidence>
<organism evidence="2 3">
    <name type="scientific">Albidovulum sediminicola</name>
    <dbReference type="NCBI Taxonomy" id="2984331"/>
    <lineage>
        <taxon>Bacteria</taxon>
        <taxon>Pseudomonadati</taxon>
        <taxon>Pseudomonadota</taxon>
        <taxon>Alphaproteobacteria</taxon>
        <taxon>Rhodobacterales</taxon>
        <taxon>Paracoccaceae</taxon>
        <taxon>Albidovulum</taxon>
    </lineage>
</organism>
<proteinExistence type="predicted"/>
<dbReference type="InterPro" id="IPR051531">
    <property type="entry name" value="N-acetyltransferase"/>
</dbReference>
<evidence type="ECO:0000313" key="3">
    <source>
        <dbReference type="Proteomes" id="UP001652503"/>
    </source>
</evidence>
<dbReference type="InterPro" id="IPR016181">
    <property type="entry name" value="Acyl_CoA_acyltransferase"/>
</dbReference>
<dbReference type="RefSeq" id="WP_263720668.1">
    <property type="nucleotide sequence ID" value="NZ_JAOWLA010000004.1"/>
</dbReference>
<gene>
    <name evidence="2" type="ORF">OE647_05410</name>
</gene>
<dbReference type="SUPFAM" id="SSF55729">
    <property type="entry name" value="Acyl-CoA N-acyltransferases (Nat)"/>
    <property type="match status" value="1"/>
</dbReference>
<sequence length="179" mass="19777">MLYEQIATLPVIRAERFMLRPLRRSDVGLIGFYTADKRVAEATRVIPHPLPAGATEAYVERCLNEGCGEDIWVMDGSEHGLDEVLGVVSLTPMDRGQSEIVYWVAPALWNTGLASEAVAAMVEANPHRARTLFAEVFQDNLGSARVLTNSGFEYLGDAEAYSVARGRTVPTWTYVRKMA</sequence>
<protein>
    <submittedName>
        <fullName evidence="2">GNAT family N-acetyltransferase</fullName>
    </submittedName>
</protein>